<protein>
    <submittedName>
        <fullName evidence="2">Uncharacterized protein</fullName>
    </submittedName>
</protein>
<evidence type="ECO:0000256" key="1">
    <source>
        <dbReference type="SAM" id="MobiDB-lite"/>
    </source>
</evidence>
<proteinExistence type="predicted"/>
<sequence length="308" mass="34503">MDTRIIQSQALNDAVVRLSQANAKKQRWTRPRRPARRQKKTQRPASPAAGRKGKLFTKWMPRPFPKPNPDDYVIVVKPRECISLHEAFAENWYGTAFKAYVGPERPESLTLLPSRENNLIVIHTSDTDMTDKVIGVFALNIESREILLRGYLRQDVGNDCHGVIVGHNTDTMETLRESVRWTSGTIVEVRKFGTSKKARVTFAGPKKQHFVHYDTVLITVQPYYRTNPACGKCAVVGHRMDACPNPRMNTCGICGQQVQLVEEGMRAPHDCVPVCSVCGGANATLSRASFSARLKRSVNVMLASLDEQ</sequence>
<dbReference type="EMBL" id="JABSTR010000007">
    <property type="protein sequence ID" value="KAH9374606.1"/>
    <property type="molecule type" value="Genomic_DNA"/>
</dbReference>
<name>A0A9J6G893_HAELO</name>
<dbReference type="Gene3D" id="4.10.60.10">
    <property type="entry name" value="Zinc finger, CCHC-type"/>
    <property type="match status" value="1"/>
</dbReference>
<evidence type="ECO:0000313" key="3">
    <source>
        <dbReference type="Proteomes" id="UP000821853"/>
    </source>
</evidence>
<dbReference type="VEuPathDB" id="VectorBase:HLOH_058068"/>
<feature type="compositionally biased region" description="Basic residues" evidence="1">
    <location>
        <begin position="24"/>
        <end position="42"/>
    </location>
</feature>
<comment type="caution">
    <text evidence="2">The sequence shown here is derived from an EMBL/GenBank/DDBJ whole genome shotgun (WGS) entry which is preliminary data.</text>
</comment>
<dbReference type="Proteomes" id="UP000821853">
    <property type="component" value="Chromosome 5"/>
</dbReference>
<dbReference type="AlphaFoldDB" id="A0A9J6G893"/>
<organism evidence="2 3">
    <name type="scientific">Haemaphysalis longicornis</name>
    <name type="common">Bush tick</name>
    <dbReference type="NCBI Taxonomy" id="44386"/>
    <lineage>
        <taxon>Eukaryota</taxon>
        <taxon>Metazoa</taxon>
        <taxon>Ecdysozoa</taxon>
        <taxon>Arthropoda</taxon>
        <taxon>Chelicerata</taxon>
        <taxon>Arachnida</taxon>
        <taxon>Acari</taxon>
        <taxon>Parasitiformes</taxon>
        <taxon>Ixodida</taxon>
        <taxon>Ixodoidea</taxon>
        <taxon>Ixodidae</taxon>
        <taxon>Haemaphysalinae</taxon>
        <taxon>Haemaphysalis</taxon>
    </lineage>
</organism>
<evidence type="ECO:0000313" key="2">
    <source>
        <dbReference type="EMBL" id="KAH9374606.1"/>
    </source>
</evidence>
<feature type="region of interest" description="Disordered" evidence="1">
    <location>
        <begin position="21"/>
        <end position="63"/>
    </location>
</feature>
<reference evidence="2 3" key="1">
    <citation type="journal article" date="2020" name="Cell">
        <title>Large-Scale Comparative Analyses of Tick Genomes Elucidate Their Genetic Diversity and Vector Capacities.</title>
        <authorList>
            <consortium name="Tick Genome and Microbiome Consortium (TIGMIC)"/>
            <person name="Jia N."/>
            <person name="Wang J."/>
            <person name="Shi W."/>
            <person name="Du L."/>
            <person name="Sun Y."/>
            <person name="Zhan W."/>
            <person name="Jiang J.F."/>
            <person name="Wang Q."/>
            <person name="Zhang B."/>
            <person name="Ji P."/>
            <person name="Bell-Sakyi L."/>
            <person name="Cui X.M."/>
            <person name="Yuan T.T."/>
            <person name="Jiang B.G."/>
            <person name="Yang W.F."/>
            <person name="Lam T.T."/>
            <person name="Chang Q.C."/>
            <person name="Ding S.J."/>
            <person name="Wang X.J."/>
            <person name="Zhu J.G."/>
            <person name="Ruan X.D."/>
            <person name="Zhao L."/>
            <person name="Wei J.T."/>
            <person name="Ye R.Z."/>
            <person name="Que T.C."/>
            <person name="Du C.H."/>
            <person name="Zhou Y.H."/>
            <person name="Cheng J.X."/>
            <person name="Dai P.F."/>
            <person name="Guo W.B."/>
            <person name="Han X.H."/>
            <person name="Huang E.J."/>
            <person name="Li L.F."/>
            <person name="Wei W."/>
            <person name="Gao Y.C."/>
            <person name="Liu J.Z."/>
            <person name="Shao H.Z."/>
            <person name="Wang X."/>
            <person name="Wang C.C."/>
            <person name="Yang T.C."/>
            <person name="Huo Q.B."/>
            <person name="Li W."/>
            <person name="Chen H.Y."/>
            <person name="Chen S.E."/>
            <person name="Zhou L.G."/>
            <person name="Ni X.B."/>
            <person name="Tian J.H."/>
            <person name="Sheng Y."/>
            <person name="Liu T."/>
            <person name="Pan Y.S."/>
            <person name="Xia L.Y."/>
            <person name="Li J."/>
            <person name="Zhao F."/>
            <person name="Cao W.C."/>
        </authorList>
    </citation>
    <scope>NUCLEOTIDE SEQUENCE [LARGE SCALE GENOMIC DNA]</scope>
    <source>
        <strain evidence="2">HaeL-2018</strain>
    </source>
</reference>
<dbReference type="OrthoDB" id="6488512at2759"/>
<keyword evidence="3" id="KW-1185">Reference proteome</keyword>
<accession>A0A9J6G893</accession>
<gene>
    <name evidence="2" type="ORF">HPB48_017402</name>
</gene>